<dbReference type="PaxDb" id="39947-A0A0P0XN01"/>
<gene>
    <name evidence="2" type="ordered locus">Os09g0468850</name>
    <name evidence="2" type="ORF">OSNPB_090468850</name>
</gene>
<reference evidence="2 3" key="2">
    <citation type="journal article" date="2013" name="Plant Cell Physiol.">
        <title>Rice Annotation Project Database (RAP-DB): an integrative and interactive database for rice genomics.</title>
        <authorList>
            <person name="Sakai H."/>
            <person name="Lee S.S."/>
            <person name="Tanaka T."/>
            <person name="Numa H."/>
            <person name="Kim J."/>
            <person name="Kawahara Y."/>
            <person name="Wakimoto H."/>
            <person name="Yang C.C."/>
            <person name="Iwamoto M."/>
            <person name="Abe T."/>
            <person name="Yamada Y."/>
            <person name="Muto A."/>
            <person name="Inokuchi H."/>
            <person name="Ikemura T."/>
            <person name="Matsumoto T."/>
            <person name="Sasaki T."/>
            <person name="Itoh T."/>
        </authorList>
    </citation>
    <scope>NUCLEOTIDE SEQUENCE [LARGE SCALE GENOMIC DNA]</scope>
    <source>
        <strain evidence="3">cv. Nipponbare</strain>
    </source>
</reference>
<reference evidence="2 3" key="3">
    <citation type="journal article" date="2013" name="Rice">
        <title>Improvement of the Oryza sativa Nipponbare reference genome using next generation sequence and optical map data.</title>
        <authorList>
            <person name="Kawahara Y."/>
            <person name="de la Bastide M."/>
            <person name="Hamilton J.P."/>
            <person name="Kanamori H."/>
            <person name="McCombie W.R."/>
            <person name="Ouyang S."/>
            <person name="Schwartz D.C."/>
            <person name="Tanaka T."/>
            <person name="Wu J."/>
            <person name="Zhou S."/>
            <person name="Childs K.L."/>
            <person name="Davidson R.M."/>
            <person name="Lin H."/>
            <person name="Quesada-Ocampo L."/>
            <person name="Vaillancourt B."/>
            <person name="Sakai H."/>
            <person name="Lee S.S."/>
            <person name="Kim J."/>
            <person name="Numa H."/>
            <person name="Itoh T."/>
            <person name="Buell C.R."/>
            <person name="Matsumoto T."/>
        </authorList>
    </citation>
    <scope>NUCLEOTIDE SEQUENCE [LARGE SCALE GENOMIC DNA]</scope>
    <source>
        <strain evidence="3">cv. Nipponbare</strain>
    </source>
</reference>
<feature type="compositionally biased region" description="Basic and acidic residues" evidence="1">
    <location>
        <begin position="97"/>
        <end position="113"/>
    </location>
</feature>
<evidence type="ECO:0000313" key="2">
    <source>
        <dbReference type="EMBL" id="BAT08539.1"/>
    </source>
</evidence>
<feature type="region of interest" description="Disordered" evidence="1">
    <location>
        <begin position="21"/>
        <end position="49"/>
    </location>
</feature>
<keyword evidence="3" id="KW-1185">Reference proteome</keyword>
<feature type="region of interest" description="Disordered" evidence="1">
    <location>
        <begin position="79"/>
        <end position="113"/>
    </location>
</feature>
<accession>A0A0P0XN01</accession>
<dbReference type="Proteomes" id="UP000059680">
    <property type="component" value="Chromosome 9"/>
</dbReference>
<reference evidence="3" key="1">
    <citation type="journal article" date="2005" name="Nature">
        <title>The map-based sequence of the rice genome.</title>
        <authorList>
            <consortium name="International rice genome sequencing project (IRGSP)"/>
            <person name="Matsumoto T."/>
            <person name="Wu J."/>
            <person name="Kanamori H."/>
            <person name="Katayose Y."/>
            <person name="Fujisawa M."/>
            <person name="Namiki N."/>
            <person name="Mizuno H."/>
            <person name="Yamamoto K."/>
            <person name="Antonio B.A."/>
            <person name="Baba T."/>
            <person name="Sakata K."/>
            <person name="Nagamura Y."/>
            <person name="Aoki H."/>
            <person name="Arikawa K."/>
            <person name="Arita K."/>
            <person name="Bito T."/>
            <person name="Chiden Y."/>
            <person name="Fujitsuka N."/>
            <person name="Fukunaka R."/>
            <person name="Hamada M."/>
            <person name="Harada C."/>
            <person name="Hayashi A."/>
            <person name="Hijishita S."/>
            <person name="Honda M."/>
            <person name="Hosokawa S."/>
            <person name="Ichikawa Y."/>
            <person name="Idonuma A."/>
            <person name="Iijima M."/>
            <person name="Ikeda M."/>
            <person name="Ikeno M."/>
            <person name="Ito K."/>
            <person name="Ito S."/>
            <person name="Ito T."/>
            <person name="Ito Y."/>
            <person name="Ito Y."/>
            <person name="Iwabuchi A."/>
            <person name="Kamiya K."/>
            <person name="Karasawa W."/>
            <person name="Kurita K."/>
            <person name="Katagiri S."/>
            <person name="Kikuta A."/>
            <person name="Kobayashi H."/>
            <person name="Kobayashi N."/>
            <person name="Machita K."/>
            <person name="Maehara T."/>
            <person name="Masukawa M."/>
            <person name="Mizubayashi T."/>
            <person name="Mukai Y."/>
            <person name="Nagasaki H."/>
            <person name="Nagata Y."/>
            <person name="Naito S."/>
            <person name="Nakashima M."/>
            <person name="Nakama Y."/>
            <person name="Nakamichi Y."/>
            <person name="Nakamura M."/>
            <person name="Meguro A."/>
            <person name="Negishi M."/>
            <person name="Ohta I."/>
            <person name="Ohta T."/>
            <person name="Okamoto M."/>
            <person name="Ono N."/>
            <person name="Saji S."/>
            <person name="Sakaguchi M."/>
            <person name="Sakai K."/>
            <person name="Shibata M."/>
            <person name="Shimokawa T."/>
            <person name="Song J."/>
            <person name="Takazaki Y."/>
            <person name="Terasawa K."/>
            <person name="Tsugane M."/>
            <person name="Tsuji K."/>
            <person name="Ueda S."/>
            <person name="Waki K."/>
            <person name="Yamagata H."/>
            <person name="Yamamoto M."/>
            <person name="Yamamoto S."/>
            <person name="Yamane H."/>
            <person name="Yoshiki S."/>
            <person name="Yoshihara R."/>
            <person name="Yukawa K."/>
            <person name="Zhong H."/>
            <person name="Yano M."/>
            <person name="Yuan Q."/>
            <person name="Ouyang S."/>
            <person name="Liu J."/>
            <person name="Jones K.M."/>
            <person name="Gansberger K."/>
            <person name="Moffat K."/>
            <person name="Hill J."/>
            <person name="Bera J."/>
            <person name="Fadrosh D."/>
            <person name="Jin S."/>
            <person name="Johri S."/>
            <person name="Kim M."/>
            <person name="Overton L."/>
            <person name="Reardon M."/>
            <person name="Tsitrin T."/>
            <person name="Vuong H."/>
            <person name="Weaver B."/>
            <person name="Ciecko A."/>
            <person name="Tallon L."/>
            <person name="Jackson J."/>
            <person name="Pai G."/>
            <person name="Aken S.V."/>
            <person name="Utterback T."/>
            <person name="Reidmuller S."/>
            <person name="Feldblyum T."/>
            <person name="Hsiao J."/>
            <person name="Zismann V."/>
            <person name="Iobst S."/>
            <person name="de Vazeille A.R."/>
            <person name="Buell C.R."/>
            <person name="Ying K."/>
            <person name="Li Y."/>
            <person name="Lu T."/>
            <person name="Huang Y."/>
            <person name="Zhao Q."/>
            <person name="Feng Q."/>
            <person name="Zhang L."/>
            <person name="Zhu J."/>
            <person name="Weng Q."/>
            <person name="Mu J."/>
            <person name="Lu Y."/>
            <person name="Fan D."/>
            <person name="Liu Y."/>
            <person name="Guan J."/>
            <person name="Zhang Y."/>
            <person name="Yu S."/>
            <person name="Liu X."/>
            <person name="Zhang Y."/>
            <person name="Hong G."/>
            <person name="Han B."/>
            <person name="Choisne N."/>
            <person name="Demange N."/>
            <person name="Orjeda G."/>
            <person name="Samain S."/>
            <person name="Cattolico L."/>
            <person name="Pelletier E."/>
            <person name="Couloux A."/>
            <person name="Segurens B."/>
            <person name="Wincker P."/>
            <person name="D'Hont A."/>
            <person name="Scarpelli C."/>
            <person name="Weissenbach J."/>
            <person name="Salanoubat M."/>
            <person name="Quetier F."/>
            <person name="Yu Y."/>
            <person name="Kim H.R."/>
            <person name="Rambo T."/>
            <person name="Currie J."/>
            <person name="Collura K."/>
            <person name="Luo M."/>
            <person name="Yang T."/>
            <person name="Ammiraju J.S.S."/>
            <person name="Engler F."/>
            <person name="Soderlund C."/>
            <person name="Wing R.A."/>
            <person name="Palmer L.E."/>
            <person name="de la Bastide M."/>
            <person name="Spiegel L."/>
            <person name="Nascimento L."/>
            <person name="Zutavern T."/>
            <person name="O'Shaughnessy A."/>
            <person name="Dike S."/>
            <person name="Dedhia N."/>
            <person name="Preston R."/>
            <person name="Balija V."/>
            <person name="McCombie W.R."/>
            <person name="Chow T."/>
            <person name="Chen H."/>
            <person name="Chung M."/>
            <person name="Chen C."/>
            <person name="Shaw J."/>
            <person name="Wu H."/>
            <person name="Hsiao K."/>
            <person name="Chao Y."/>
            <person name="Chu M."/>
            <person name="Cheng C."/>
            <person name="Hour A."/>
            <person name="Lee P."/>
            <person name="Lin S."/>
            <person name="Lin Y."/>
            <person name="Liou J."/>
            <person name="Liu S."/>
            <person name="Hsing Y."/>
            <person name="Raghuvanshi S."/>
            <person name="Mohanty A."/>
            <person name="Bharti A.K."/>
            <person name="Gaur A."/>
            <person name="Gupta V."/>
            <person name="Kumar D."/>
            <person name="Ravi V."/>
            <person name="Vij S."/>
            <person name="Kapur A."/>
            <person name="Khurana P."/>
            <person name="Khurana P."/>
            <person name="Khurana J.P."/>
            <person name="Tyagi A.K."/>
            <person name="Gaikwad K."/>
            <person name="Singh A."/>
            <person name="Dalal V."/>
            <person name="Srivastava S."/>
            <person name="Dixit A."/>
            <person name="Pal A.K."/>
            <person name="Ghazi I.A."/>
            <person name="Yadav M."/>
            <person name="Pandit A."/>
            <person name="Bhargava A."/>
            <person name="Sureshbabu K."/>
            <person name="Batra K."/>
            <person name="Sharma T.R."/>
            <person name="Mohapatra T."/>
            <person name="Singh N.K."/>
            <person name="Messing J."/>
            <person name="Nelson A.B."/>
            <person name="Fuks G."/>
            <person name="Kavchok S."/>
            <person name="Keizer G."/>
            <person name="Linton E."/>
            <person name="Llaca V."/>
            <person name="Song R."/>
            <person name="Tanyolac B."/>
            <person name="Young S."/>
            <person name="Ho-Il K."/>
            <person name="Hahn J.H."/>
            <person name="Sangsakoo G."/>
            <person name="Vanavichit A."/>
            <person name="de Mattos Luiz.A.T."/>
            <person name="Zimmer P.D."/>
            <person name="Malone G."/>
            <person name="Dellagostin O."/>
            <person name="de Oliveira A.C."/>
            <person name="Bevan M."/>
            <person name="Bancroft I."/>
            <person name="Minx P."/>
            <person name="Cordum H."/>
            <person name="Wilson R."/>
            <person name="Cheng Z."/>
            <person name="Jin W."/>
            <person name="Jiang J."/>
            <person name="Leong S.A."/>
            <person name="Iwama H."/>
            <person name="Gojobori T."/>
            <person name="Itoh T."/>
            <person name="Niimura Y."/>
            <person name="Fujii Y."/>
            <person name="Habara T."/>
            <person name="Sakai H."/>
            <person name="Sato Y."/>
            <person name="Wilson G."/>
            <person name="Kumar K."/>
            <person name="McCouch S."/>
            <person name="Juretic N."/>
            <person name="Hoen D."/>
            <person name="Wright S."/>
            <person name="Bruskiewich R."/>
            <person name="Bureau T."/>
            <person name="Miyao A."/>
            <person name="Hirochika H."/>
            <person name="Nishikawa T."/>
            <person name="Kadowaki K."/>
            <person name="Sugiura M."/>
            <person name="Burr B."/>
            <person name="Sasaki T."/>
        </authorList>
    </citation>
    <scope>NUCLEOTIDE SEQUENCE [LARGE SCALE GENOMIC DNA]</scope>
    <source>
        <strain evidence="3">cv. Nipponbare</strain>
    </source>
</reference>
<protein>
    <submittedName>
        <fullName evidence="2">Os09g0468850 protein</fullName>
    </submittedName>
</protein>
<organism evidence="2 3">
    <name type="scientific">Oryza sativa subsp. japonica</name>
    <name type="common">Rice</name>
    <dbReference type="NCBI Taxonomy" id="39947"/>
    <lineage>
        <taxon>Eukaryota</taxon>
        <taxon>Viridiplantae</taxon>
        <taxon>Streptophyta</taxon>
        <taxon>Embryophyta</taxon>
        <taxon>Tracheophyta</taxon>
        <taxon>Spermatophyta</taxon>
        <taxon>Magnoliopsida</taxon>
        <taxon>Liliopsida</taxon>
        <taxon>Poales</taxon>
        <taxon>Poaceae</taxon>
        <taxon>BOP clade</taxon>
        <taxon>Oryzoideae</taxon>
        <taxon>Oryzeae</taxon>
        <taxon>Oryzinae</taxon>
        <taxon>Oryza</taxon>
        <taxon>Oryza sativa</taxon>
    </lineage>
</organism>
<dbReference type="EMBL" id="AP014965">
    <property type="protein sequence ID" value="BAT08539.1"/>
    <property type="molecule type" value="Genomic_DNA"/>
</dbReference>
<dbReference type="InParanoid" id="A0A0P0XN01"/>
<sequence length="113" mass="11974">MERMRAAREEADQLPVAELAEAHRAVPSPPNSGAVLRGGYGRDGGLVQPHRADVPHVVHIPAAAPRLLIPVAEPVVAGERRGRGPAPAAQDDAAAVEQDRGDRERDEQEGGEE</sequence>
<name>A0A0P0XN01_ORYSJ</name>
<proteinExistence type="predicted"/>
<dbReference type="AlphaFoldDB" id="A0A0P0XN01"/>
<feature type="compositionally biased region" description="Low complexity" evidence="1">
    <location>
        <begin position="85"/>
        <end position="95"/>
    </location>
</feature>
<evidence type="ECO:0000313" key="3">
    <source>
        <dbReference type="Proteomes" id="UP000059680"/>
    </source>
</evidence>
<dbReference type="Gramene" id="Os09t0468850-00">
    <property type="protein sequence ID" value="Os09t0468850-00"/>
    <property type="gene ID" value="Os09g0468850"/>
</dbReference>
<evidence type="ECO:0000256" key="1">
    <source>
        <dbReference type="SAM" id="MobiDB-lite"/>
    </source>
</evidence>